<dbReference type="PANTHER" id="PTHR16469:SF51">
    <property type="entry name" value="TRANSCRIPTION FACTOR TAU 55 KDA SUBUNIT"/>
    <property type="match status" value="1"/>
</dbReference>
<gene>
    <name evidence="2" type="ORF">M431DRAFT_529459</name>
</gene>
<feature type="compositionally biased region" description="Basic and acidic residues" evidence="1">
    <location>
        <begin position="72"/>
        <end position="87"/>
    </location>
</feature>
<dbReference type="PANTHER" id="PTHR16469">
    <property type="entry name" value="UBIQUITIN-ASSOCIATED AND SH3 DOMAIN-CONTAINING BA-RELATED"/>
    <property type="match status" value="1"/>
</dbReference>
<feature type="compositionally biased region" description="Polar residues" evidence="1">
    <location>
        <begin position="394"/>
        <end position="405"/>
    </location>
</feature>
<dbReference type="EMBL" id="KZ679678">
    <property type="protein sequence ID" value="PTB56644.1"/>
    <property type="molecule type" value="Genomic_DNA"/>
</dbReference>
<evidence type="ECO:0000313" key="2">
    <source>
        <dbReference type="EMBL" id="PTB56644.1"/>
    </source>
</evidence>
<dbReference type="InterPro" id="IPR029033">
    <property type="entry name" value="His_PPase_superfam"/>
</dbReference>
<keyword evidence="3" id="KW-1185">Reference proteome</keyword>
<reference evidence="2 3" key="1">
    <citation type="submission" date="2016-07" db="EMBL/GenBank/DDBJ databases">
        <title>Multiple horizontal gene transfer events from other fungi enriched the ability of initially mycotrophic Trichoderma (Ascomycota) to feed on dead plant biomass.</title>
        <authorList>
            <consortium name="DOE Joint Genome Institute"/>
            <person name="Aerts A."/>
            <person name="Atanasova L."/>
            <person name="Chenthamara K."/>
            <person name="Zhang J."/>
            <person name="Grujic M."/>
            <person name="Henrissat B."/>
            <person name="Kuo A."/>
            <person name="Salamov A."/>
            <person name="Lipzen A."/>
            <person name="Labutti K."/>
            <person name="Barry K."/>
            <person name="Miao Y."/>
            <person name="Rahimi M.J."/>
            <person name="Shen Q."/>
            <person name="Grigoriev I.V."/>
            <person name="Kubicek C.P."/>
            <person name="Druzhinina I.S."/>
        </authorList>
    </citation>
    <scope>NUCLEOTIDE SEQUENCE [LARGE SCALE GENOMIC DNA]</scope>
    <source>
        <strain evidence="2 3">CBS 226.95</strain>
    </source>
</reference>
<evidence type="ECO:0008006" key="4">
    <source>
        <dbReference type="Google" id="ProtNLM"/>
    </source>
</evidence>
<evidence type="ECO:0000313" key="3">
    <source>
        <dbReference type="Proteomes" id="UP000241690"/>
    </source>
</evidence>
<name>A0A2T4AHS4_TRIHA</name>
<sequence length="405" mass="43791">MDIVPCFRGGFALRALILLDEQGKHANKHSITTTIHTNPVPPAAANGCVFEPHGSQSGCWQKNPEAQQVAANKEKKTDARAVNKEATQHPPPPKHASRDNIRRPPWGKFRSSWSVDHTTGVYSASIPSPTGIAVDPALTAHGVDQSRQLAQHLMTIDPPVEVVYSSPYYRCLQTITPFVELQQQRHAAHRHGESTSTGSGSDSGPPSAAATMIRPEHGICEWFGSAPFEHPGPASSSVLKSLFPAFDESYVSAQYPPKRGETLAQLQARLTATMQSIIDRCDAEDRRAVVLCTHAAVVIMLGRILTGDFPETVDTDDFHAFTCGLSVYRRKLGNRDQGRRGKGELPDKEPNPSAAAAVAVGGWSCEANSDCSFLAGGEERGWKFVGDEEFPDTGSMSQATSESKL</sequence>
<dbReference type="RefSeq" id="XP_024776321.1">
    <property type="nucleotide sequence ID" value="XM_024920763.1"/>
</dbReference>
<dbReference type="InterPro" id="IPR013078">
    <property type="entry name" value="His_Pase_superF_clade-1"/>
</dbReference>
<dbReference type="Pfam" id="PF00300">
    <property type="entry name" value="His_Phos_1"/>
    <property type="match status" value="2"/>
</dbReference>
<dbReference type="GeneID" id="36629332"/>
<dbReference type="Gene3D" id="3.40.50.1240">
    <property type="entry name" value="Phosphoglycerate mutase-like"/>
    <property type="match status" value="1"/>
</dbReference>
<dbReference type="AlphaFoldDB" id="A0A2T4AHS4"/>
<dbReference type="InterPro" id="IPR051710">
    <property type="entry name" value="Phosphatase_SH3-domain"/>
</dbReference>
<dbReference type="CDD" id="cd07067">
    <property type="entry name" value="HP_PGM_like"/>
    <property type="match status" value="1"/>
</dbReference>
<accession>A0A2T4AHS4</accession>
<organism evidence="2 3">
    <name type="scientific">Trichoderma harzianum CBS 226.95</name>
    <dbReference type="NCBI Taxonomy" id="983964"/>
    <lineage>
        <taxon>Eukaryota</taxon>
        <taxon>Fungi</taxon>
        <taxon>Dikarya</taxon>
        <taxon>Ascomycota</taxon>
        <taxon>Pezizomycotina</taxon>
        <taxon>Sordariomycetes</taxon>
        <taxon>Hypocreomycetidae</taxon>
        <taxon>Hypocreales</taxon>
        <taxon>Hypocreaceae</taxon>
        <taxon>Trichoderma</taxon>
    </lineage>
</organism>
<protein>
    <recommendedName>
        <fullName evidence="4">Transcription factor domain-containing protein</fullName>
    </recommendedName>
</protein>
<evidence type="ECO:0000256" key="1">
    <source>
        <dbReference type="SAM" id="MobiDB-lite"/>
    </source>
</evidence>
<feature type="region of interest" description="Disordered" evidence="1">
    <location>
        <begin position="385"/>
        <end position="405"/>
    </location>
</feature>
<feature type="region of interest" description="Disordered" evidence="1">
    <location>
        <begin position="66"/>
        <end position="110"/>
    </location>
</feature>
<feature type="region of interest" description="Disordered" evidence="1">
    <location>
        <begin position="183"/>
        <end position="210"/>
    </location>
</feature>
<dbReference type="SUPFAM" id="SSF53254">
    <property type="entry name" value="Phosphoglycerate mutase-like"/>
    <property type="match status" value="1"/>
</dbReference>
<proteinExistence type="predicted"/>
<dbReference type="Proteomes" id="UP000241690">
    <property type="component" value="Unassembled WGS sequence"/>
</dbReference>
<feature type="compositionally biased region" description="Low complexity" evidence="1">
    <location>
        <begin position="194"/>
        <end position="210"/>
    </location>
</feature>
<dbReference type="STRING" id="983964.A0A2T4AHS4"/>